<feature type="compositionally biased region" description="Polar residues" evidence="10">
    <location>
        <begin position="383"/>
        <end position="392"/>
    </location>
</feature>
<organism evidence="12 13">
    <name type="scientific">Halorubellus litoreus</name>
    <dbReference type="NCBI Taxonomy" id="755308"/>
    <lineage>
        <taxon>Archaea</taxon>
        <taxon>Methanobacteriati</taxon>
        <taxon>Methanobacteriota</taxon>
        <taxon>Stenosarchaea group</taxon>
        <taxon>Halobacteria</taxon>
        <taxon>Halobacteriales</taxon>
        <taxon>Halorubellaceae</taxon>
        <taxon>Halorubellus</taxon>
    </lineage>
</organism>
<dbReference type="EMBL" id="JBHSXN010000001">
    <property type="protein sequence ID" value="MFC6952289.1"/>
    <property type="molecule type" value="Genomic_DNA"/>
</dbReference>
<dbReference type="InterPro" id="IPR041616">
    <property type="entry name" value="PheRS_beta_core"/>
</dbReference>
<evidence type="ECO:0000256" key="7">
    <source>
        <dbReference type="ARBA" id="ARBA00022917"/>
    </source>
</evidence>
<dbReference type="SMART" id="SM00874">
    <property type="entry name" value="B5"/>
    <property type="match status" value="1"/>
</dbReference>
<dbReference type="InterPro" id="IPR005147">
    <property type="entry name" value="tRNA_synthase_B5-dom"/>
</dbReference>
<evidence type="ECO:0000259" key="11">
    <source>
        <dbReference type="PROSITE" id="PS51483"/>
    </source>
</evidence>
<feature type="binding site" evidence="9">
    <location>
        <position position="425"/>
    </location>
    <ligand>
        <name>Mg(2+)</name>
        <dbReference type="ChEBI" id="CHEBI:18420"/>
        <note>shared with alpha subunit</note>
    </ligand>
</feature>
<name>A0ABD5V9Q3_9EURY</name>
<dbReference type="InterPro" id="IPR020825">
    <property type="entry name" value="Phe-tRNA_synthase-like_B3/B4"/>
</dbReference>
<reference evidence="12 13" key="1">
    <citation type="journal article" date="2019" name="Int. J. Syst. Evol. Microbiol.">
        <title>The Global Catalogue of Microorganisms (GCM) 10K type strain sequencing project: providing services to taxonomists for standard genome sequencing and annotation.</title>
        <authorList>
            <consortium name="The Broad Institute Genomics Platform"/>
            <consortium name="The Broad Institute Genome Sequencing Center for Infectious Disease"/>
            <person name="Wu L."/>
            <person name="Ma J."/>
        </authorList>
    </citation>
    <scope>NUCLEOTIDE SEQUENCE [LARGE SCALE GENOMIC DNA]</scope>
    <source>
        <strain evidence="12 13">GX26</strain>
    </source>
</reference>
<evidence type="ECO:0000256" key="8">
    <source>
        <dbReference type="ARBA" id="ARBA00023146"/>
    </source>
</evidence>
<keyword evidence="13" id="KW-1185">Reference proteome</keyword>
<dbReference type="GO" id="GO:0004826">
    <property type="term" value="F:phenylalanine-tRNA ligase activity"/>
    <property type="evidence" value="ECO:0007669"/>
    <property type="project" value="UniProtKB-UniRule"/>
</dbReference>
<evidence type="ECO:0000313" key="12">
    <source>
        <dbReference type="EMBL" id="MFC6952289.1"/>
    </source>
</evidence>
<evidence type="ECO:0000256" key="5">
    <source>
        <dbReference type="ARBA" id="ARBA00022840"/>
    </source>
</evidence>
<dbReference type="CDD" id="cd00769">
    <property type="entry name" value="PheRS_beta_core"/>
    <property type="match status" value="1"/>
</dbReference>
<keyword evidence="2 9" id="KW-0436">Ligase</keyword>
<comment type="similarity">
    <text evidence="9">Belongs to the phenylalanyl-tRNA synthetase beta subunit family. Type 2 subfamily.</text>
</comment>
<dbReference type="InterPro" id="IPR005146">
    <property type="entry name" value="B3/B4_tRNA-bd"/>
</dbReference>
<evidence type="ECO:0000256" key="10">
    <source>
        <dbReference type="SAM" id="MobiDB-lite"/>
    </source>
</evidence>
<evidence type="ECO:0000256" key="1">
    <source>
        <dbReference type="ARBA" id="ARBA00001946"/>
    </source>
</evidence>
<proteinExistence type="inferred from homology"/>
<dbReference type="PANTHER" id="PTHR10947">
    <property type="entry name" value="PHENYLALANYL-TRNA SYNTHETASE BETA CHAIN AND LEUCINE-RICH REPEAT-CONTAINING PROTEIN 47"/>
    <property type="match status" value="1"/>
</dbReference>
<dbReference type="PROSITE" id="PS51483">
    <property type="entry name" value="B5"/>
    <property type="match status" value="1"/>
</dbReference>
<dbReference type="InterPro" id="IPR009061">
    <property type="entry name" value="DNA-bd_dom_put_sf"/>
</dbReference>
<dbReference type="AlphaFoldDB" id="A0ABD5V9Q3"/>
<keyword evidence="7 9" id="KW-0648">Protein biosynthesis</keyword>
<feature type="binding site" evidence="9">
    <location>
        <position position="429"/>
    </location>
    <ligand>
        <name>Mg(2+)</name>
        <dbReference type="ChEBI" id="CHEBI:18420"/>
        <note>shared with alpha subunit</note>
    </ligand>
</feature>
<evidence type="ECO:0000256" key="6">
    <source>
        <dbReference type="ARBA" id="ARBA00022842"/>
    </source>
</evidence>
<dbReference type="InterPro" id="IPR045060">
    <property type="entry name" value="Phe-tRNA-ligase_IIc_bsu"/>
</dbReference>
<dbReference type="Pfam" id="PF03484">
    <property type="entry name" value="B5"/>
    <property type="match status" value="1"/>
</dbReference>
<dbReference type="Proteomes" id="UP001596395">
    <property type="component" value="Unassembled WGS sequence"/>
</dbReference>
<keyword evidence="9" id="KW-0963">Cytoplasm</keyword>
<dbReference type="GO" id="GO:0005737">
    <property type="term" value="C:cytoplasm"/>
    <property type="evidence" value="ECO:0007669"/>
    <property type="project" value="UniProtKB-SubCell"/>
</dbReference>
<dbReference type="Gene3D" id="3.30.56.10">
    <property type="match status" value="2"/>
</dbReference>
<comment type="caution">
    <text evidence="12">The sequence shown here is derived from an EMBL/GenBank/DDBJ whole genome shotgun (WGS) entry which is preliminary data.</text>
</comment>
<comment type="subcellular location">
    <subcellularLocation>
        <location evidence="9">Cytoplasm</location>
    </subcellularLocation>
</comment>
<accession>A0ABD5V9Q3</accession>
<sequence length="654" mass="71440">MPVVDVHPDELRELTGHDEKGDEELKSDLFALGLEFEGETEDGAFELEFAPDRLDRLSVEGVARSLRYQYGDDRGVYVPKTNDADWTIEVDESVPDERPYVTGAVIRDVNLDDDALDSLIQLQEKLHATMGRKRAKGAIGIHDLTMLKGSAVERDDDAADAGETAADVGDDVRVSETNKSISYVGVEPDEDEFVPLDSDREMTPAEVLTDHQTGREYADLVSGYERYPAIYDDLGLFSFPPVINGRRTEVSTDSRNLFVEMTGTDQWTIDKMLNVVCYALEARGATVEEVQVEYPDSGVYADDDLVDPGATLVRPNLDVDEKRVSHERIERVLGVTLDASDVVDLAERAGLDAAPIDTATGEHPEASERAGSDLPDDPRGSIEGNQPTTASADQDDVDAGPTVAGDLVYDVAIPPYRVDVLHALDVVDDLGRAYGFNELEPKSPDVSTTGGRHERSRLERAVRGQLVGLGFQDLLNFHMVAREDNYDRMHLAPADSATDASALGAEPPVTITEPYSEDYEMLRSWALPSLAMVLENNTHRAYPQDLAEIGLVAHVDPDEPTGVREERHVAAVLARADASYEDAKSRLQALARNFDVDLATPPTEHPSFIDGRTATVVIDGEPAGVVGELHPSVLVEHDLEVPAVGFEFDLAALE</sequence>
<dbReference type="InterPro" id="IPR045864">
    <property type="entry name" value="aa-tRNA-synth_II/BPL/LPL"/>
</dbReference>
<dbReference type="RefSeq" id="WP_336349278.1">
    <property type="nucleotide sequence ID" value="NZ_JAZAQL010000001.1"/>
</dbReference>
<feature type="binding site" evidence="9">
    <location>
        <position position="419"/>
    </location>
    <ligand>
        <name>Mg(2+)</name>
        <dbReference type="ChEBI" id="CHEBI:18420"/>
        <note>shared with alpha subunit</note>
    </ligand>
</feature>
<evidence type="ECO:0000313" key="13">
    <source>
        <dbReference type="Proteomes" id="UP001596395"/>
    </source>
</evidence>
<dbReference type="GO" id="GO:0005524">
    <property type="term" value="F:ATP binding"/>
    <property type="evidence" value="ECO:0007669"/>
    <property type="project" value="UniProtKB-UniRule"/>
</dbReference>
<dbReference type="GO" id="GO:0006432">
    <property type="term" value="P:phenylalanyl-tRNA aminoacylation"/>
    <property type="evidence" value="ECO:0007669"/>
    <property type="project" value="UniProtKB-UniRule"/>
</dbReference>
<dbReference type="Gene3D" id="3.30.930.10">
    <property type="entry name" value="Bira Bifunctional Protein, Domain 2"/>
    <property type="match status" value="1"/>
</dbReference>
<evidence type="ECO:0000256" key="2">
    <source>
        <dbReference type="ARBA" id="ARBA00022598"/>
    </source>
</evidence>
<keyword evidence="3 9" id="KW-0479">Metal-binding</keyword>
<dbReference type="Pfam" id="PF17759">
    <property type="entry name" value="tRNA_synthFbeta"/>
    <property type="match status" value="1"/>
</dbReference>
<keyword evidence="4 9" id="KW-0547">Nucleotide-binding</keyword>
<dbReference type="InterPro" id="IPR022918">
    <property type="entry name" value="Phe_tRNA_ligase_beta2_arc"/>
</dbReference>
<keyword evidence="6 9" id="KW-0460">Magnesium</keyword>
<comment type="catalytic activity">
    <reaction evidence="9">
        <text>tRNA(Phe) + L-phenylalanine + ATP = L-phenylalanyl-tRNA(Phe) + AMP + diphosphate + H(+)</text>
        <dbReference type="Rhea" id="RHEA:19413"/>
        <dbReference type="Rhea" id="RHEA-COMP:9668"/>
        <dbReference type="Rhea" id="RHEA-COMP:9699"/>
        <dbReference type="ChEBI" id="CHEBI:15378"/>
        <dbReference type="ChEBI" id="CHEBI:30616"/>
        <dbReference type="ChEBI" id="CHEBI:33019"/>
        <dbReference type="ChEBI" id="CHEBI:58095"/>
        <dbReference type="ChEBI" id="CHEBI:78442"/>
        <dbReference type="ChEBI" id="CHEBI:78531"/>
        <dbReference type="ChEBI" id="CHEBI:456215"/>
        <dbReference type="EC" id="6.1.1.20"/>
    </reaction>
</comment>
<dbReference type="GO" id="GO:0046872">
    <property type="term" value="F:metal ion binding"/>
    <property type="evidence" value="ECO:0007669"/>
    <property type="project" value="UniProtKB-KW"/>
</dbReference>
<feature type="compositionally biased region" description="Basic and acidic residues" evidence="10">
    <location>
        <begin position="360"/>
        <end position="380"/>
    </location>
</feature>
<keyword evidence="8 9" id="KW-0030">Aminoacyl-tRNA synthetase</keyword>
<dbReference type="SUPFAM" id="SSF46955">
    <property type="entry name" value="Putative DNA-binding domain"/>
    <property type="match status" value="2"/>
</dbReference>
<protein>
    <recommendedName>
        <fullName evidence="9">Phenylalanine--tRNA ligase beta subunit</fullName>
        <ecNumber evidence="9">6.1.1.20</ecNumber>
    </recommendedName>
    <alternativeName>
        <fullName evidence="9">Phenylalanyl-tRNA synthetase beta subunit</fullName>
        <shortName evidence="9">PheRS</shortName>
    </alternativeName>
</protein>
<evidence type="ECO:0000256" key="3">
    <source>
        <dbReference type="ARBA" id="ARBA00022723"/>
    </source>
</evidence>
<feature type="binding site" evidence="9">
    <location>
        <position position="428"/>
    </location>
    <ligand>
        <name>Mg(2+)</name>
        <dbReference type="ChEBI" id="CHEBI:18420"/>
        <note>shared with alpha subunit</note>
    </ligand>
</feature>
<dbReference type="Gene3D" id="3.50.40.10">
    <property type="entry name" value="Phenylalanyl-trna Synthetase, Chain B, domain 3"/>
    <property type="match status" value="1"/>
</dbReference>
<dbReference type="SMART" id="SM00873">
    <property type="entry name" value="B3_4"/>
    <property type="match status" value="1"/>
</dbReference>
<feature type="region of interest" description="Disordered" evidence="10">
    <location>
        <begin position="353"/>
        <end position="401"/>
    </location>
</feature>
<dbReference type="PANTHER" id="PTHR10947:SF0">
    <property type="entry name" value="PHENYLALANINE--TRNA LIGASE BETA SUBUNIT"/>
    <property type="match status" value="1"/>
</dbReference>
<feature type="domain" description="B5" evidence="11">
    <location>
        <begin position="317"/>
        <end position="441"/>
    </location>
</feature>
<evidence type="ECO:0000256" key="4">
    <source>
        <dbReference type="ARBA" id="ARBA00022741"/>
    </source>
</evidence>
<dbReference type="HAMAP" id="MF_00284">
    <property type="entry name" value="Phe_tRNA_synth_beta2"/>
    <property type="match status" value="1"/>
</dbReference>
<comment type="cofactor">
    <cofactor evidence="1 9">
        <name>Mg(2+)</name>
        <dbReference type="ChEBI" id="CHEBI:18420"/>
    </cofactor>
</comment>
<keyword evidence="5 9" id="KW-0067">ATP-binding</keyword>
<dbReference type="EC" id="6.1.1.20" evidence="9"/>
<evidence type="ECO:0000256" key="9">
    <source>
        <dbReference type="HAMAP-Rule" id="MF_00284"/>
    </source>
</evidence>
<comment type="subunit">
    <text evidence="9">Tetramer of two alpha and two beta subunits.</text>
</comment>
<dbReference type="SUPFAM" id="SSF55681">
    <property type="entry name" value="Class II aaRS and biotin synthetases"/>
    <property type="match status" value="1"/>
</dbReference>
<gene>
    <name evidence="9" type="primary">pheT</name>
    <name evidence="12" type="ORF">ACFQGB_05395</name>
</gene>
<feature type="region of interest" description="Disordered" evidence="10">
    <location>
        <begin position="1"/>
        <end position="20"/>
    </location>
</feature>